<reference evidence="1" key="1">
    <citation type="journal article" date="2020" name="Cell">
        <title>Large-Scale Comparative Analyses of Tick Genomes Elucidate Their Genetic Diversity and Vector Capacities.</title>
        <authorList>
            <consortium name="Tick Genome and Microbiome Consortium (TIGMIC)"/>
            <person name="Jia N."/>
            <person name="Wang J."/>
            <person name="Shi W."/>
            <person name="Du L."/>
            <person name="Sun Y."/>
            <person name="Zhan W."/>
            <person name="Jiang J.F."/>
            <person name="Wang Q."/>
            <person name="Zhang B."/>
            <person name="Ji P."/>
            <person name="Bell-Sakyi L."/>
            <person name="Cui X.M."/>
            <person name="Yuan T.T."/>
            <person name="Jiang B.G."/>
            <person name="Yang W.F."/>
            <person name="Lam T.T."/>
            <person name="Chang Q.C."/>
            <person name="Ding S.J."/>
            <person name="Wang X.J."/>
            <person name="Zhu J.G."/>
            <person name="Ruan X.D."/>
            <person name="Zhao L."/>
            <person name="Wei J.T."/>
            <person name="Ye R.Z."/>
            <person name="Que T.C."/>
            <person name="Du C.H."/>
            <person name="Zhou Y.H."/>
            <person name="Cheng J.X."/>
            <person name="Dai P.F."/>
            <person name="Guo W.B."/>
            <person name="Han X.H."/>
            <person name="Huang E.J."/>
            <person name="Li L.F."/>
            <person name="Wei W."/>
            <person name="Gao Y.C."/>
            <person name="Liu J.Z."/>
            <person name="Shao H.Z."/>
            <person name="Wang X."/>
            <person name="Wang C.C."/>
            <person name="Yang T.C."/>
            <person name="Huo Q.B."/>
            <person name="Li W."/>
            <person name="Chen H.Y."/>
            <person name="Chen S.E."/>
            <person name="Zhou L.G."/>
            <person name="Ni X.B."/>
            <person name="Tian J.H."/>
            <person name="Sheng Y."/>
            <person name="Liu T."/>
            <person name="Pan Y.S."/>
            <person name="Xia L.Y."/>
            <person name="Li J."/>
            <person name="Zhao F."/>
            <person name="Cao W.C."/>
        </authorList>
    </citation>
    <scope>NUCLEOTIDE SEQUENCE</scope>
    <source>
        <strain evidence="1">Rmic-2018</strain>
    </source>
</reference>
<organism evidence="1 2">
    <name type="scientific">Rhipicephalus microplus</name>
    <name type="common">Cattle tick</name>
    <name type="synonym">Boophilus microplus</name>
    <dbReference type="NCBI Taxonomy" id="6941"/>
    <lineage>
        <taxon>Eukaryota</taxon>
        <taxon>Metazoa</taxon>
        <taxon>Ecdysozoa</taxon>
        <taxon>Arthropoda</taxon>
        <taxon>Chelicerata</taxon>
        <taxon>Arachnida</taxon>
        <taxon>Acari</taxon>
        <taxon>Parasitiformes</taxon>
        <taxon>Ixodida</taxon>
        <taxon>Ixodoidea</taxon>
        <taxon>Ixodidae</taxon>
        <taxon>Rhipicephalinae</taxon>
        <taxon>Rhipicephalus</taxon>
        <taxon>Boophilus</taxon>
    </lineage>
</organism>
<evidence type="ECO:0000313" key="2">
    <source>
        <dbReference type="Proteomes" id="UP000821866"/>
    </source>
</evidence>
<gene>
    <name evidence="1" type="ORF">HPB51_020667</name>
</gene>
<evidence type="ECO:0000313" key="1">
    <source>
        <dbReference type="EMBL" id="KAH8009875.1"/>
    </source>
</evidence>
<dbReference type="AlphaFoldDB" id="A0A9J6D707"/>
<comment type="caution">
    <text evidence="1">The sequence shown here is derived from an EMBL/GenBank/DDBJ whole genome shotgun (WGS) entry which is preliminary data.</text>
</comment>
<accession>A0A9J6D707</accession>
<reference evidence="1" key="2">
    <citation type="submission" date="2021-09" db="EMBL/GenBank/DDBJ databases">
        <authorList>
            <person name="Jia N."/>
            <person name="Wang J."/>
            <person name="Shi W."/>
            <person name="Du L."/>
            <person name="Sun Y."/>
            <person name="Zhan W."/>
            <person name="Jiang J."/>
            <person name="Wang Q."/>
            <person name="Zhang B."/>
            <person name="Ji P."/>
            <person name="Sakyi L.B."/>
            <person name="Cui X."/>
            <person name="Yuan T."/>
            <person name="Jiang B."/>
            <person name="Yang W."/>
            <person name="Lam T.T.-Y."/>
            <person name="Chang Q."/>
            <person name="Ding S."/>
            <person name="Wang X."/>
            <person name="Zhu J."/>
            <person name="Ruan X."/>
            <person name="Zhao L."/>
            <person name="Wei J."/>
            <person name="Que T."/>
            <person name="Du C."/>
            <person name="Cheng J."/>
            <person name="Dai P."/>
            <person name="Han X."/>
            <person name="Huang E."/>
            <person name="Gao Y."/>
            <person name="Liu J."/>
            <person name="Shao H."/>
            <person name="Ye R."/>
            <person name="Li L."/>
            <person name="Wei W."/>
            <person name="Wang X."/>
            <person name="Wang C."/>
            <person name="Huo Q."/>
            <person name="Li W."/>
            <person name="Guo W."/>
            <person name="Chen H."/>
            <person name="Chen S."/>
            <person name="Zhou L."/>
            <person name="Zhou L."/>
            <person name="Ni X."/>
            <person name="Tian J."/>
            <person name="Zhou Y."/>
            <person name="Sheng Y."/>
            <person name="Liu T."/>
            <person name="Pan Y."/>
            <person name="Xia L."/>
            <person name="Li J."/>
            <person name="Zhao F."/>
            <person name="Cao W."/>
        </authorList>
    </citation>
    <scope>NUCLEOTIDE SEQUENCE</scope>
    <source>
        <strain evidence="1">Rmic-2018</strain>
        <tissue evidence="1">Larvae</tissue>
    </source>
</reference>
<evidence type="ECO:0008006" key="3">
    <source>
        <dbReference type="Google" id="ProtNLM"/>
    </source>
</evidence>
<keyword evidence="2" id="KW-1185">Reference proteome</keyword>
<dbReference type="Proteomes" id="UP000821866">
    <property type="component" value="Chromosome 9"/>
</dbReference>
<protein>
    <recommendedName>
        <fullName evidence="3">Tick transposon</fullName>
    </recommendedName>
</protein>
<dbReference type="EMBL" id="JABSTU010000011">
    <property type="protein sequence ID" value="KAH8009875.1"/>
    <property type="molecule type" value="Genomic_DNA"/>
</dbReference>
<sequence length="117" mass="13629">MFTDPQFPTRLGNFLSRDTARDLPIIRNAGRVQWVNLQENLRSDHFILEFTQKTQAAPSKECRATYWDEFGKHRKADETEYVTLEELFSRLVEDELLTTKTAQIGLQVDAMNSRLAH</sequence>
<proteinExistence type="predicted"/>
<name>A0A9J6D707_RHIMP</name>